<dbReference type="RefSeq" id="XP_004360444.1">
    <property type="nucleotide sequence ID" value="XM_004360387.1"/>
</dbReference>
<name>F4PQD0_CACFS</name>
<dbReference type="EMBL" id="GL883009">
    <property type="protein sequence ID" value="EGG22593.1"/>
    <property type="molecule type" value="Genomic_DNA"/>
</dbReference>
<protein>
    <submittedName>
        <fullName evidence="1">Uncharacterized protein</fullName>
    </submittedName>
</protein>
<gene>
    <name evidence="1" type="ORF">DFA_04723</name>
</gene>
<dbReference type="Proteomes" id="UP000007797">
    <property type="component" value="Unassembled WGS sequence"/>
</dbReference>
<keyword evidence="2" id="KW-1185">Reference proteome</keyword>
<dbReference type="GeneID" id="14874288"/>
<evidence type="ECO:0000313" key="1">
    <source>
        <dbReference type="EMBL" id="EGG22593.1"/>
    </source>
</evidence>
<organism evidence="1 2">
    <name type="scientific">Cavenderia fasciculata</name>
    <name type="common">Slime mold</name>
    <name type="synonym">Dictyostelium fasciculatum</name>
    <dbReference type="NCBI Taxonomy" id="261658"/>
    <lineage>
        <taxon>Eukaryota</taxon>
        <taxon>Amoebozoa</taxon>
        <taxon>Evosea</taxon>
        <taxon>Eumycetozoa</taxon>
        <taxon>Dictyostelia</taxon>
        <taxon>Acytosteliales</taxon>
        <taxon>Cavenderiaceae</taxon>
        <taxon>Cavenderia</taxon>
    </lineage>
</organism>
<accession>F4PQD0</accession>
<dbReference type="AlphaFoldDB" id="F4PQD0"/>
<dbReference type="KEGG" id="dfa:DFA_04723"/>
<sequence>MISSETSSNDNNNQDQTSLKSLNEYIVLNQTDLFIQRFVFNIVLSLFICLCITNNHDIQPVNSQVLSSSELSSAQWIVQQYQLSVAQDSNSMCISSFFKCGTGTDGAFHLLAVNVQPRILQPSGTPSNTLVSLDLSQVTSIVFQPFTSIVTDPSLDIMSKLKNMPLLQSAQFIHDTTFTTIPNDFMIGKPILNRIKIWKTKTQSPTKVLNSRKSPNPFRGMSTLDNKYCESKDYEVSGFQCGTDLAISSYNEWDGTMAICCTPLSNLNNYLPSISGNKWGLFNINGWTQEFSSMTKENKITNTHEKLAIPALSDPNHPNGNLLCLGDSNRSPSQFNHAGNIIERKVRWIRCVPKTGIGPTGLVGPATNPAGMSNKSHWGFHTKSLIYLSEKSERKNRFSTTEISRVLNSDSEWDPHEWDSADD</sequence>
<proteinExistence type="predicted"/>
<reference evidence="2" key="1">
    <citation type="journal article" date="2011" name="Genome Res.">
        <title>Phylogeny-wide analysis of social amoeba genomes highlights ancient origins for complex intercellular communication.</title>
        <authorList>
            <person name="Heidel A.J."/>
            <person name="Lawal H.M."/>
            <person name="Felder M."/>
            <person name="Schilde C."/>
            <person name="Helps N.R."/>
            <person name="Tunggal B."/>
            <person name="Rivero F."/>
            <person name="John U."/>
            <person name="Schleicher M."/>
            <person name="Eichinger L."/>
            <person name="Platzer M."/>
            <person name="Noegel A.A."/>
            <person name="Schaap P."/>
            <person name="Gloeckner G."/>
        </authorList>
    </citation>
    <scope>NUCLEOTIDE SEQUENCE [LARGE SCALE GENOMIC DNA]</scope>
    <source>
        <strain evidence="2">SH3</strain>
    </source>
</reference>
<evidence type="ECO:0000313" key="2">
    <source>
        <dbReference type="Proteomes" id="UP000007797"/>
    </source>
</evidence>